<sequence length="67" mass="7655">MFTDGQKTQELVALAKDGDKSALSRLYGVYAERVHWMVRLRMSKKLRSKLESMDVVQETLIHAMSGL</sequence>
<evidence type="ECO:0008006" key="2">
    <source>
        <dbReference type="Google" id="ProtNLM"/>
    </source>
</evidence>
<dbReference type="InterPro" id="IPR013325">
    <property type="entry name" value="RNA_pol_sigma_r2"/>
</dbReference>
<proteinExistence type="predicted"/>
<dbReference type="GO" id="GO:0003700">
    <property type="term" value="F:DNA-binding transcription factor activity"/>
    <property type="evidence" value="ECO:0007669"/>
    <property type="project" value="InterPro"/>
</dbReference>
<evidence type="ECO:0000313" key="1">
    <source>
        <dbReference type="EMBL" id="GAG51976.1"/>
    </source>
</evidence>
<dbReference type="AlphaFoldDB" id="X0ZV82"/>
<dbReference type="Gene3D" id="1.10.1740.10">
    <property type="match status" value="1"/>
</dbReference>
<dbReference type="GO" id="GO:0006352">
    <property type="term" value="P:DNA-templated transcription initiation"/>
    <property type="evidence" value="ECO:0007669"/>
    <property type="project" value="InterPro"/>
</dbReference>
<feature type="non-terminal residue" evidence="1">
    <location>
        <position position="67"/>
    </location>
</feature>
<accession>X0ZV82</accession>
<gene>
    <name evidence="1" type="ORF">S01H1_82787</name>
</gene>
<name>X0ZV82_9ZZZZ</name>
<dbReference type="EMBL" id="BARS01056161">
    <property type="protein sequence ID" value="GAG51976.1"/>
    <property type="molecule type" value="Genomic_DNA"/>
</dbReference>
<dbReference type="SUPFAM" id="SSF88946">
    <property type="entry name" value="Sigma2 domain of RNA polymerase sigma factors"/>
    <property type="match status" value="1"/>
</dbReference>
<reference evidence="1" key="1">
    <citation type="journal article" date="2014" name="Front. Microbiol.">
        <title>High frequency of phylogenetically diverse reductive dehalogenase-homologous genes in deep subseafloor sedimentary metagenomes.</title>
        <authorList>
            <person name="Kawai M."/>
            <person name="Futagami T."/>
            <person name="Toyoda A."/>
            <person name="Takaki Y."/>
            <person name="Nishi S."/>
            <person name="Hori S."/>
            <person name="Arai W."/>
            <person name="Tsubouchi T."/>
            <person name="Morono Y."/>
            <person name="Uchiyama I."/>
            <person name="Ito T."/>
            <person name="Fujiyama A."/>
            <person name="Inagaki F."/>
            <person name="Takami H."/>
        </authorList>
    </citation>
    <scope>NUCLEOTIDE SEQUENCE</scope>
    <source>
        <strain evidence="1">Expedition CK06-06</strain>
    </source>
</reference>
<organism evidence="1">
    <name type="scientific">marine sediment metagenome</name>
    <dbReference type="NCBI Taxonomy" id="412755"/>
    <lineage>
        <taxon>unclassified sequences</taxon>
        <taxon>metagenomes</taxon>
        <taxon>ecological metagenomes</taxon>
    </lineage>
</organism>
<protein>
    <recommendedName>
        <fullName evidence="2">RNA polymerase sigma-70 region 2 domain-containing protein</fullName>
    </recommendedName>
</protein>
<comment type="caution">
    <text evidence="1">The sequence shown here is derived from an EMBL/GenBank/DDBJ whole genome shotgun (WGS) entry which is preliminary data.</text>
</comment>